<reference evidence="1" key="1">
    <citation type="submission" date="2023-04" db="EMBL/GenBank/DDBJ databases">
        <title>A chromosome-level genome assembly of the parasitoid wasp Eretmocerus hayati.</title>
        <authorList>
            <person name="Zhong Y."/>
            <person name="Liu S."/>
            <person name="Liu Y."/>
        </authorList>
    </citation>
    <scope>NUCLEOTIDE SEQUENCE</scope>
    <source>
        <strain evidence="1">ZJU_SS_LIU_2023</strain>
    </source>
</reference>
<keyword evidence="2" id="KW-1185">Reference proteome</keyword>
<organism evidence="1 2">
    <name type="scientific">Eretmocerus hayati</name>
    <dbReference type="NCBI Taxonomy" id="131215"/>
    <lineage>
        <taxon>Eukaryota</taxon>
        <taxon>Metazoa</taxon>
        <taxon>Ecdysozoa</taxon>
        <taxon>Arthropoda</taxon>
        <taxon>Hexapoda</taxon>
        <taxon>Insecta</taxon>
        <taxon>Pterygota</taxon>
        <taxon>Neoptera</taxon>
        <taxon>Endopterygota</taxon>
        <taxon>Hymenoptera</taxon>
        <taxon>Apocrita</taxon>
        <taxon>Proctotrupomorpha</taxon>
        <taxon>Chalcidoidea</taxon>
        <taxon>Aphelinidae</taxon>
        <taxon>Aphelininae</taxon>
        <taxon>Eretmocerus</taxon>
    </lineage>
</organism>
<gene>
    <name evidence="1" type="ORF">QAD02_009723</name>
</gene>
<comment type="caution">
    <text evidence="1">The sequence shown here is derived from an EMBL/GenBank/DDBJ whole genome shotgun (WGS) entry which is preliminary data.</text>
</comment>
<sequence length="583" mass="67818">MTRSKKNKLKNAPPDVVTIDTKKVAMTDQAQVKVVAQAENTQAVVKPQPKYTTPVRLTHKNPLLTAAGIEASNQINVWHKFILYNVNKTEKEMILDAFILMCAPVFIVPVMYKMETENKATFLAFCRSNTIQKLVNQKLKLKIRSAKVIDYDIVLAFLDHKDMQLHPQKIITELLKHRWNRETTPKKNFLLDNFTNDKHLRSLYCPLHIPFVFDNVLRLARSLVNVGNQRDMKLPVRAFILRNNNMESLVHTEKIFSFNFCKLDLRNNNLLDVSALKPFAEYRITELWLDGNPLCNNYKKPHEYINDVKAIFPNLQMLDGECVSVVRSFVPVFHKHFILQKSKLHLVKQFIEHFFTCYDQDDRIVLNGLYDAGAMFSMTLGPVSNNQHKQLLQGFASNRNLLKFVDYAKCCDYLLCGPEKIINALKLEPSTLHVMKYLDVDMMYSSSNYFMVVVQGPYIYRKSNAPPLWFHRTFVVVEKDDNEFCIANDQYHIDNCPNMDEVDISELEIVTDQCIPSFNPTLFSTSEKHQLLQLLQELTSMNLEYCDRYLKEANWDIRQAIKTFMHSYVDNRVPSEAFRMASK</sequence>
<accession>A0ACC2NA86</accession>
<proteinExistence type="predicted"/>
<evidence type="ECO:0000313" key="2">
    <source>
        <dbReference type="Proteomes" id="UP001239111"/>
    </source>
</evidence>
<evidence type="ECO:0000313" key="1">
    <source>
        <dbReference type="EMBL" id="KAJ8668060.1"/>
    </source>
</evidence>
<dbReference type="EMBL" id="CM056744">
    <property type="protein sequence ID" value="KAJ8668060.1"/>
    <property type="molecule type" value="Genomic_DNA"/>
</dbReference>
<dbReference type="Proteomes" id="UP001239111">
    <property type="component" value="Chromosome 4"/>
</dbReference>
<name>A0ACC2NA86_9HYME</name>
<protein>
    <submittedName>
        <fullName evidence="1">Uncharacterized protein</fullName>
    </submittedName>
</protein>